<keyword evidence="1" id="KW-0812">Transmembrane</keyword>
<dbReference type="Proteomes" id="UP000064189">
    <property type="component" value="Unassembled WGS sequence"/>
</dbReference>
<dbReference type="EMBL" id="LNNH01000027">
    <property type="protein sequence ID" value="KWW17540.1"/>
    <property type="molecule type" value="Genomic_DNA"/>
</dbReference>
<feature type="transmembrane region" description="Helical" evidence="1">
    <location>
        <begin position="43"/>
        <end position="65"/>
    </location>
</feature>
<keyword evidence="3" id="KW-1185">Reference proteome</keyword>
<protein>
    <submittedName>
        <fullName evidence="2">Uncharacterized protein</fullName>
    </submittedName>
</protein>
<feature type="transmembrane region" description="Helical" evidence="1">
    <location>
        <begin position="6"/>
        <end position="23"/>
    </location>
</feature>
<accession>A0A109MWW0</accession>
<keyword evidence="1" id="KW-0472">Membrane</keyword>
<dbReference type="RefSeq" id="WP_061142681.1">
    <property type="nucleotide sequence ID" value="NZ_LNNH01000027.1"/>
</dbReference>
<gene>
    <name evidence="2" type="ORF">AS888_21180</name>
</gene>
<evidence type="ECO:0000313" key="3">
    <source>
        <dbReference type="Proteomes" id="UP000064189"/>
    </source>
</evidence>
<keyword evidence="1" id="KW-1133">Transmembrane helix</keyword>
<evidence type="ECO:0000313" key="2">
    <source>
        <dbReference type="EMBL" id="KWW17540.1"/>
    </source>
</evidence>
<dbReference type="AlphaFoldDB" id="A0A109MWW0"/>
<reference evidence="2 3" key="1">
    <citation type="submission" date="2015-11" db="EMBL/GenBank/DDBJ databases">
        <title>Genome Sequence of Bacillus simplex strain VanAntwerpen2.</title>
        <authorList>
            <person name="Couger M.B."/>
        </authorList>
    </citation>
    <scope>NUCLEOTIDE SEQUENCE [LARGE SCALE GENOMIC DNA]</scope>
    <source>
        <strain evidence="2 3">VanAntwerpen02</strain>
    </source>
</reference>
<sequence>MEEAIMDYLLAFFLMVGFTYGLFRQMGQCVRIRRGKGNGHASYRRIVIGNDLACLSYAGFLVFYMLNLLLGLRMMPAGIFTSENTSFSCFSFLAIFLIAKFGVIPKEVKQVE</sequence>
<proteinExistence type="predicted"/>
<organism evidence="2 3">
    <name type="scientific">Peribacillus simplex</name>
    <dbReference type="NCBI Taxonomy" id="1478"/>
    <lineage>
        <taxon>Bacteria</taxon>
        <taxon>Bacillati</taxon>
        <taxon>Bacillota</taxon>
        <taxon>Bacilli</taxon>
        <taxon>Bacillales</taxon>
        <taxon>Bacillaceae</taxon>
        <taxon>Peribacillus</taxon>
    </lineage>
</organism>
<name>A0A109MWW0_9BACI</name>
<comment type="caution">
    <text evidence="2">The sequence shown here is derived from an EMBL/GenBank/DDBJ whole genome shotgun (WGS) entry which is preliminary data.</text>
</comment>
<evidence type="ECO:0000256" key="1">
    <source>
        <dbReference type="SAM" id="Phobius"/>
    </source>
</evidence>
<feature type="transmembrane region" description="Helical" evidence="1">
    <location>
        <begin position="85"/>
        <end position="103"/>
    </location>
</feature>